<reference evidence="2 3" key="1">
    <citation type="journal article" date="2023" name="Proc. Natl. Acad. Sci. U.S.A.">
        <title>A global phylogenomic analysis of the shiitake genus Lentinula.</title>
        <authorList>
            <person name="Sierra-Patev S."/>
            <person name="Min B."/>
            <person name="Naranjo-Ortiz M."/>
            <person name="Looney B."/>
            <person name="Konkel Z."/>
            <person name="Slot J.C."/>
            <person name="Sakamoto Y."/>
            <person name="Steenwyk J.L."/>
            <person name="Rokas A."/>
            <person name="Carro J."/>
            <person name="Camarero S."/>
            <person name="Ferreira P."/>
            <person name="Molpeceres G."/>
            <person name="Ruiz-Duenas F.J."/>
            <person name="Serrano A."/>
            <person name="Henrissat B."/>
            <person name="Drula E."/>
            <person name="Hughes K.W."/>
            <person name="Mata J.L."/>
            <person name="Ishikawa N.K."/>
            <person name="Vargas-Isla R."/>
            <person name="Ushijima S."/>
            <person name="Smith C.A."/>
            <person name="Donoghue J."/>
            <person name="Ahrendt S."/>
            <person name="Andreopoulos W."/>
            <person name="He G."/>
            <person name="LaButti K."/>
            <person name="Lipzen A."/>
            <person name="Ng V."/>
            <person name="Riley R."/>
            <person name="Sandor L."/>
            <person name="Barry K."/>
            <person name="Martinez A.T."/>
            <person name="Xiao Y."/>
            <person name="Gibbons J.G."/>
            <person name="Terashima K."/>
            <person name="Grigoriev I.V."/>
            <person name="Hibbett D."/>
        </authorList>
    </citation>
    <scope>NUCLEOTIDE SEQUENCE [LARGE SCALE GENOMIC DNA]</scope>
    <source>
        <strain evidence="2 3">TFB7810</strain>
    </source>
</reference>
<evidence type="ECO:0000313" key="3">
    <source>
        <dbReference type="Proteomes" id="UP001142393"/>
    </source>
</evidence>
<keyword evidence="3" id="KW-1185">Reference proteome</keyword>
<protein>
    <submittedName>
        <fullName evidence="2">Uncharacterized protein</fullName>
    </submittedName>
</protein>
<name>A0A9W8P362_9AGAR</name>
<proteinExistence type="predicted"/>
<comment type="caution">
    <text evidence="2">The sequence shown here is derived from an EMBL/GenBank/DDBJ whole genome shotgun (WGS) entry which is preliminary data.</text>
</comment>
<accession>A0A9W8P362</accession>
<sequence>MLWQNSIRHQASQVDAIRAYFSLAVPAVPPTQDAYTPQGLCLDDTLQGEAADVFKGKGNAPFRDYDSLHNQSITENETFLIYTTPTKRDKGSLSHARAWLLDCLLGMDAHMLIQCAHILVPKATPVNDNLLTVYEWILALLWSSPLISHTQLVSVLNSIHSLFDNNAHQDIWMVLRGGAVGGIGNAFEEGLVYENILVFHPGAPSNIRASFEHSGTFYTHVSPFACILAAFRMLKHWSTQLDQPHRGYEHPPASAHGQQSDRSHLLALTLLAIYPCPQAEEAIRATVQKVDQVYNAILALLELLNDQRGTSWIRSGGSRHDGDDPSPSMRSKTGAASAPPPVFNARLLGKAIERAGFTGPFSHNGQQLTHNLWASDPEEGMSIFLHPISVASVWSADCLATGGELATDPATSSAAQGPTESQQIASQWRQAQSQPPVMPMANTFDSNTLPTHAQLHDPVPSLISFQTASSHSTTLPSIKNPGTIPNPDCVISRKGGAAQINTLDGLTSVIALVS</sequence>
<evidence type="ECO:0000313" key="2">
    <source>
        <dbReference type="EMBL" id="KAJ3746057.1"/>
    </source>
</evidence>
<dbReference type="AlphaFoldDB" id="A0A9W8P362"/>
<dbReference type="Proteomes" id="UP001142393">
    <property type="component" value="Unassembled WGS sequence"/>
</dbReference>
<gene>
    <name evidence="2" type="ORF">DFH05DRAFT_1522656</name>
</gene>
<dbReference type="EMBL" id="JANVFU010000004">
    <property type="protein sequence ID" value="KAJ3746057.1"/>
    <property type="molecule type" value="Genomic_DNA"/>
</dbReference>
<feature type="region of interest" description="Disordered" evidence="1">
    <location>
        <begin position="313"/>
        <end position="340"/>
    </location>
</feature>
<organism evidence="2 3">
    <name type="scientific">Lentinula detonsa</name>
    <dbReference type="NCBI Taxonomy" id="2804962"/>
    <lineage>
        <taxon>Eukaryota</taxon>
        <taxon>Fungi</taxon>
        <taxon>Dikarya</taxon>
        <taxon>Basidiomycota</taxon>
        <taxon>Agaricomycotina</taxon>
        <taxon>Agaricomycetes</taxon>
        <taxon>Agaricomycetidae</taxon>
        <taxon>Agaricales</taxon>
        <taxon>Marasmiineae</taxon>
        <taxon>Omphalotaceae</taxon>
        <taxon>Lentinula</taxon>
    </lineage>
</organism>
<evidence type="ECO:0000256" key="1">
    <source>
        <dbReference type="SAM" id="MobiDB-lite"/>
    </source>
</evidence>